<feature type="coiled-coil region" evidence="1">
    <location>
        <begin position="139"/>
        <end position="166"/>
    </location>
</feature>
<accession>A0ABT0H5H5</accession>
<dbReference type="Proteomes" id="UP001203687">
    <property type="component" value="Unassembled WGS sequence"/>
</dbReference>
<name>A0ABT0H5H5_9FLAO</name>
<evidence type="ECO:0000313" key="2">
    <source>
        <dbReference type="EMBL" id="MCK8479610.1"/>
    </source>
</evidence>
<organism evidence="2 3">
    <name type="scientific">Psychroserpens algicola</name>
    <dbReference type="NCBI Taxonomy" id="1719034"/>
    <lineage>
        <taxon>Bacteria</taxon>
        <taxon>Pseudomonadati</taxon>
        <taxon>Bacteroidota</taxon>
        <taxon>Flavobacteriia</taxon>
        <taxon>Flavobacteriales</taxon>
        <taxon>Flavobacteriaceae</taxon>
        <taxon>Psychroserpens</taxon>
    </lineage>
</organism>
<dbReference type="Pfam" id="PF06037">
    <property type="entry name" value="DUF922"/>
    <property type="match status" value="1"/>
</dbReference>
<keyword evidence="1" id="KW-0175">Coiled coil</keyword>
<gene>
    <name evidence="2" type="ORF">MUY34_03200</name>
</gene>
<proteinExistence type="predicted"/>
<comment type="caution">
    <text evidence="2">The sequence shown here is derived from an EMBL/GenBank/DDBJ whole genome shotgun (WGS) entry which is preliminary data.</text>
</comment>
<protein>
    <submittedName>
        <fullName evidence="2">DUF922 domain-containing protein</fullName>
    </submittedName>
</protein>
<dbReference type="EMBL" id="JALPQF010000002">
    <property type="protein sequence ID" value="MCK8479610.1"/>
    <property type="molecule type" value="Genomic_DNA"/>
</dbReference>
<evidence type="ECO:0000313" key="3">
    <source>
        <dbReference type="Proteomes" id="UP001203687"/>
    </source>
</evidence>
<reference evidence="2" key="1">
    <citation type="submission" date="2022-04" db="EMBL/GenBank/DDBJ databases">
        <authorList>
            <person name="Ren T."/>
        </authorList>
    </citation>
    <scope>NUCLEOTIDE SEQUENCE</scope>
    <source>
        <strain evidence="2">F63249</strain>
    </source>
</reference>
<evidence type="ECO:0000256" key="1">
    <source>
        <dbReference type="SAM" id="Coils"/>
    </source>
</evidence>
<dbReference type="InterPro" id="IPR010321">
    <property type="entry name" value="DUF922"/>
</dbReference>
<keyword evidence="3" id="KW-1185">Reference proteome</keyword>
<sequence>MKKILRLTGNNTQMLTRFLIVFLVAINTAPNNEVTIQWNESKKLTWSDFKGPVERGSDAVAVTASGITFSFSVQQSNDTFVSFEAHADAHFYPEKSWYLKDKGDDHILAHEQLHFDITELHVRKLRYEISKLRISQNIKTELRHAHEQANIQLAKMQNAYDTQSENSMNKEQQAIWSAFVKAELIKYKAYRSQ</sequence>